<reference evidence="2 3" key="1">
    <citation type="submission" date="2024-01" db="EMBL/GenBank/DDBJ databases">
        <title>Niabella digestum sp. nov., isolated from waste digestion system.</title>
        <authorList>
            <person name="Zhang L."/>
        </authorList>
    </citation>
    <scope>NUCLEOTIDE SEQUENCE [LARGE SCALE GENOMIC DNA]</scope>
    <source>
        <strain evidence="2 3">A18</strain>
    </source>
</reference>
<gene>
    <name evidence="2" type="ORF">V2H41_08245</name>
</gene>
<feature type="chain" id="PRO_5046748245" description="WD40 repeat domain-containing protein" evidence="1">
    <location>
        <begin position="20"/>
        <end position="274"/>
    </location>
</feature>
<evidence type="ECO:0000313" key="2">
    <source>
        <dbReference type="EMBL" id="MEE6187260.1"/>
    </source>
</evidence>
<evidence type="ECO:0000313" key="3">
    <source>
        <dbReference type="Proteomes" id="UP001357452"/>
    </source>
</evidence>
<sequence>MKNALYILLFCLFSIYCFAQQFPGGQKIKTIPGNYVSFSIDNLDNIYLVSTSNQLKKLSAVGDEVSVFNEIKKFGEVTWVDVSNPVRLLLYYKGFSSIVLLDGMLNQRAAIDLRRKNLFNVSAISLSYDNKIWLYDEMDNKLKKIDEEGNVIFATADFRQLFDKALSPIRIFDQSQYVYLYDSLQGIYVFDYYGTYKSKIDIVRWQHVSVSDKIIYGTYDGKLCQYNTATLKLSEWPIPEAFRGYKQIFKKNNKLYALGNDGLEIYLLNETASF</sequence>
<evidence type="ECO:0008006" key="4">
    <source>
        <dbReference type="Google" id="ProtNLM"/>
    </source>
</evidence>
<name>A0ABU7RGY6_9BACT</name>
<dbReference type="EMBL" id="JAZGLY010000004">
    <property type="protein sequence ID" value="MEE6187260.1"/>
    <property type="molecule type" value="Genomic_DNA"/>
</dbReference>
<organism evidence="2 3">
    <name type="scientific">Niabella digestorum</name>
    <dbReference type="NCBI Taxonomy" id="3117701"/>
    <lineage>
        <taxon>Bacteria</taxon>
        <taxon>Pseudomonadati</taxon>
        <taxon>Bacteroidota</taxon>
        <taxon>Chitinophagia</taxon>
        <taxon>Chitinophagales</taxon>
        <taxon>Chitinophagaceae</taxon>
        <taxon>Niabella</taxon>
    </lineage>
</organism>
<dbReference type="Proteomes" id="UP001357452">
    <property type="component" value="Unassembled WGS sequence"/>
</dbReference>
<keyword evidence="3" id="KW-1185">Reference proteome</keyword>
<protein>
    <recommendedName>
        <fullName evidence="4">WD40 repeat domain-containing protein</fullName>
    </recommendedName>
</protein>
<comment type="caution">
    <text evidence="2">The sequence shown here is derived from an EMBL/GenBank/DDBJ whole genome shotgun (WGS) entry which is preliminary data.</text>
</comment>
<feature type="signal peptide" evidence="1">
    <location>
        <begin position="1"/>
        <end position="19"/>
    </location>
</feature>
<dbReference type="RefSeq" id="WP_330974669.1">
    <property type="nucleotide sequence ID" value="NZ_JAZGLY010000004.1"/>
</dbReference>
<accession>A0ABU7RGY6</accession>
<dbReference type="SUPFAM" id="SSF101898">
    <property type="entry name" value="NHL repeat"/>
    <property type="match status" value="1"/>
</dbReference>
<proteinExistence type="predicted"/>
<keyword evidence="1" id="KW-0732">Signal</keyword>
<evidence type="ECO:0000256" key="1">
    <source>
        <dbReference type="SAM" id="SignalP"/>
    </source>
</evidence>